<feature type="compositionally biased region" description="Basic and acidic residues" evidence="8">
    <location>
        <begin position="1144"/>
        <end position="1167"/>
    </location>
</feature>
<dbReference type="GO" id="GO:0003964">
    <property type="term" value="F:RNA-directed DNA polymerase activity"/>
    <property type="evidence" value="ECO:0007669"/>
    <property type="project" value="UniProtKB-KW"/>
</dbReference>
<dbReference type="InterPro" id="IPR043502">
    <property type="entry name" value="DNA/RNA_pol_sf"/>
</dbReference>
<dbReference type="Gene3D" id="3.10.10.10">
    <property type="entry name" value="HIV Type 1 Reverse Transcriptase, subunit A, domain 1"/>
    <property type="match status" value="2"/>
</dbReference>
<dbReference type="InterPro" id="IPR021109">
    <property type="entry name" value="Peptidase_aspartic_dom_sf"/>
</dbReference>
<keyword evidence="4" id="KW-0540">Nuclease</keyword>
<dbReference type="CDD" id="cd01647">
    <property type="entry name" value="RT_LTR"/>
    <property type="match status" value="2"/>
</dbReference>
<dbReference type="GO" id="GO:0008233">
    <property type="term" value="F:peptidase activity"/>
    <property type="evidence" value="ECO:0007669"/>
    <property type="project" value="UniProtKB-KW"/>
</dbReference>
<evidence type="ECO:0000313" key="12">
    <source>
        <dbReference type="EMBL" id="SPD11043.1"/>
    </source>
</evidence>
<dbReference type="GO" id="GO:0004519">
    <property type="term" value="F:endonuclease activity"/>
    <property type="evidence" value="ECO:0007669"/>
    <property type="project" value="UniProtKB-KW"/>
</dbReference>
<evidence type="ECO:0000256" key="2">
    <source>
        <dbReference type="ARBA" id="ARBA00022679"/>
    </source>
</evidence>
<dbReference type="Pfam" id="PF00078">
    <property type="entry name" value="RVT_1"/>
    <property type="match status" value="2"/>
</dbReference>
<dbReference type="Gene3D" id="2.40.70.10">
    <property type="entry name" value="Acid Proteases"/>
    <property type="match status" value="1"/>
</dbReference>
<feature type="compositionally biased region" description="Acidic residues" evidence="8">
    <location>
        <begin position="942"/>
        <end position="956"/>
    </location>
</feature>
<dbReference type="EMBL" id="OIVN01003413">
    <property type="protein sequence ID" value="SPD11043.1"/>
    <property type="molecule type" value="Genomic_DNA"/>
</dbReference>
<accession>A0A2N9HH39</accession>
<feature type="region of interest" description="Disordered" evidence="8">
    <location>
        <begin position="320"/>
        <end position="359"/>
    </location>
</feature>
<name>A0A2N9HH39_FAGSY</name>
<feature type="domain" description="Tf2-1-like SH3-like" evidence="11">
    <location>
        <begin position="721"/>
        <end position="782"/>
    </location>
</feature>
<sequence>MTHHQRGLADNSSFVLQAMQQQFEWLNFVLGEVRDRMDHQEAAIRNLQGGRDRRRREPRVENEYENEGDALCGGRGHGAHGYEGGEAVKEKRDSKVHLQFLVLLGNQRHIASQCPNKRVMIMRDNGEVMTESEDDSDGVPELVDASDDDGVVYPVTGESLVARHALNTHIKVDDAEQQRENIFHTRCHINNKVCSMIIDKGSCTNVASTTLVEKLNLPTLKYTRPYKLQWLNDCGEVRVDRQVLVTFLIGKYLVEVLCDVVPIHAGHILLGRLWQYDRRVTHDGFKNMYSFVKGGKTIKLAPLTPSQVYEDQLKLKNEIEQKRKSESENEQKRKSEKENREVAESKEKRVEPLEKKERESAKKKGKTKLCFYARESEVKRAFFADRPMIFLVYKESYLNIDETNQSLPNLAVSLLQEFEDVFPEEMPNESNPEETKELQRQVEDFMSKGYMRESMSPCAIPVLLVPKKDGTWRMCIDCRAVNNITVKYHHLIPRLDDMFDELHDSCIFSKIDLKSGYYQIRMKEDDEWKTAFKTNTKGIEVDEEKVKAIKEWPTPKSITEDRQPITFFSEKLSGASLKYLTYDKELYALHLKGQGKLNQRGARWLEYIETFPYVIRYKQGKENIVADALSWRYVLLTSMSAKMLGFEYMKDMYADDADFSDVYKARDKTVFIDGRSSLDGQQKAELVKSLHERVRLQIAQKNERVASQANKGRRRVIFEPGDWVWVHMRKERFSAHRRTKLPPRGDGPFQILEKIHDNAYKVDLPSEYKVSATFNISDLSPFDVGEDSRSNPFEERGNDGNQDQEPRRLRKQCKDWCNDGNQGGPSLKDPLQVPVEANYKIKSQEDQGSNARIGIPFRGFISFGIRARFPISTLRCLIRSDSSPKGKADNSSFVLQAMQQQFERLNFVLGEVRDRMDHQETAIRNLQGGRDRRRRERRVENEYENEGDGEDEEDLASEVGSGRHRRFRRERGHEWEPRGSGWFRSKPWEHQNENTIFPSWQVIEFTDYAIIWWDQLVTNRRRNNERPVETWGELKALMRRRFVPSHFYRDLYQKLQNLTQGSRSVEDYHKEMEVAMIRANVEEDREATMARFLSGLNRDIANVIELQHYVEIEDMVHMAMKVERQLKRKGTARYTSVSNTTWKSKWDRNDPAEAKRKTEPPKGKDEGTSEQTQGHIASQCPNRRVMIMRDNGEVMTESEDDSDGVPELVDASDDDGVVYPVTGESLVARRALNTHIKVDDTEQQRENIFHTRCHVNNKEYEDVFPNDVPSGLPPIRGIEHQIDFVPGATIPNRPTYRSNPEETKEVQWQVEELMAKGHVRESMSPCTVPVLLVPKKDGTWRMCVDCRAITNITVKYRHPIPRLADMLDELHGSCIFTKIDLKSGYHQIRMKEGDEWKTAFKTKYGLYEWLVMPFGLTNAPTRKELQWMKEKVKAVKEWPTPKSITEEKQLIAYFSEKLNGAALNYQTYMTRSFMHWKLGNVKIRGRILLRRGGNDGNQGGPSLRRSFASSSWTNYKIKSQEDQGSNARIGAIHLG</sequence>
<keyword evidence="5" id="KW-0255">Endonuclease</keyword>
<protein>
    <recommendedName>
        <fullName evidence="13">Reverse transcriptase domain-containing protein</fullName>
    </recommendedName>
</protein>
<feature type="region of interest" description="Disordered" evidence="8">
    <location>
        <begin position="781"/>
        <end position="809"/>
    </location>
</feature>
<dbReference type="PANTHER" id="PTHR35046:SF9">
    <property type="entry name" value="RNA-DIRECTED DNA POLYMERASE"/>
    <property type="match status" value="1"/>
</dbReference>
<evidence type="ECO:0000256" key="7">
    <source>
        <dbReference type="ARBA" id="ARBA00022918"/>
    </source>
</evidence>
<feature type="domain" description="Reverse transcriptase" evidence="9">
    <location>
        <begin position="1333"/>
        <end position="1421"/>
    </location>
</feature>
<dbReference type="PANTHER" id="PTHR35046">
    <property type="entry name" value="ZINC KNUCKLE (CCHC-TYPE) FAMILY PROTEIN"/>
    <property type="match status" value="1"/>
</dbReference>
<evidence type="ECO:0000256" key="6">
    <source>
        <dbReference type="ARBA" id="ARBA00022801"/>
    </source>
</evidence>
<feature type="compositionally biased region" description="Polar residues" evidence="8">
    <location>
        <begin position="1169"/>
        <end position="1181"/>
    </location>
</feature>
<keyword evidence="2" id="KW-0808">Transferase</keyword>
<dbReference type="Pfam" id="PF03732">
    <property type="entry name" value="Retrotrans_gag"/>
    <property type="match status" value="1"/>
</dbReference>
<dbReference type="GO" id="GO:0006508">
    <property type="term" value="P:proteolysis"/>
    <property type="evidence" value="ECO:0007669"/>
    <property type="project" value="UniProtKB-KW"/>
</dbReference>
<dbReference type="InterPro" id="IPR005162">
    <property type="entry name" value="Retrotrans_gag_dom"/>
</dbReference>
<feature type="compositionally biased region" description="Polar residues" evidence="8">
    <location>
        <begin position="1133"/>
        <end position="1143"/>
    </location>
</feature>
<keyword evidence="3" id="KW-0548">Nucleotidyltransferase</keyword>
<gene>
    <name evidence="12" type="ORF">FSB_LOCUS38925</name>
</gene>
<evidence type="ECO:0008006" key="13">
    <source>
        <dbReference type="Google" id="ProtNLM"/>
    </source>
</evidence>
<evidence type="ECO:0000256" key="4">
    <source>
        <dbReference type="ARBA" id="ARBA00022722"/>
    </source>
</evidence>
<dbReference type="InterPro" id="IPR056924">
    <property type="entry name" value="SH3_Tf2-1"/>
</dbReference>
<evidence type="ECO:0000256" key="5">
    <source>
        <dbReference type="ARBA" id="ARBA00022759"/>
    </source>
</evidence>
<evidence type="ECO:0000256" key="8">
    <source>
        <dbReference type="SAM" id="MobiDB-lite"/>
    </source>
</evidence>
<dbReference type="InterPro" id="IPR000477">
    <property type="entry name" value="RT_dom"/>
</dbReference>
<feature type="domain" description="Reverse transcriptase" evidence="9">
    <location>
        <begin position="465"/>
        <end position="537"/>
    </location>
</feature>
<dbReference type="FunFam" id="3.10.10.10:FF:000007">
    <property type="entry name" value="Retrovirus-related Pol polyprotein from transposon 17.6-like Protein"/>
    <property type="match status" value="1"/>
</dbReference>
<organism evidence="12">
    <name type="scientific">Fagus sylvatica</name>
    <name type="common">Beechnut</name>
    <dbReference type="NCBI Taxonomy" id="28930"/>
    <lineage>
        <taxon>Eukaryota</taxon>
        <taxon>Viridiplantae</taxon>
        <taxon>Streptophyta</taxon>
        <taxon>Embryophyta</taxon>
        <taxon>Tracheophyta</taxon>
        <taxon>Spermatophyta</taxon>
        <taxon>Magnoliopsida</taxon>
        <taxon>eudicotyledons</taxon>
        <taxon>Gunneridae</taxon>
        <taxon>Pentapetalae</taxon>
        <taxon>rosids</taxon>
        <taxon>fabids</taxon>
        <taxon>Fagales</taxon>
        <taxon>Fagaceae</taxon>
        <taxon>Fagus</taxon>
    </lineage>
</organism>
<keyword evidence="6" id="KW-0378">Hydrolase</keyword>
<evidence type="ECO:0000256" key="3">
    <source>
        <dbReference type="ARBA" id="ARBA00022695"/>
    </source>
</evidence>
<proteinExistence type="predicted"/>
<feature type="region of interest" description="Disordered" evidence="8">
    <location>
        <begin position="1127"/>
        <end position="1184"/>
    </location>
</feature>
<evidence type="ECO:0000259" key="9">
    <source>
        <dbReference type="Pfam" id="PF00078"/>
    </source>
</evidence>
<dbReference type="SUPFAM" id="SSF56672">
    <property type="entry name" value="DNA/RNA polymerases"/>
    <property type="match status" value="2"/>
</dbReference>
<feature type="compositionally biased region" description="Basic and acidic residues" evidence="8">
    <location>
        <begin position="786"/>
        <end position="809"/>
    </location>
</feature>
<feature type="domain" description="Retrotransposon gag" evidence="10">
    <location>
        <begin position="1002"/>
        <end position="1098"/>
    </location>
</feature>
<dbReference type="CDD" id="cd00303">
    <property type="entry name" value="retropepsin_like"/>
    <property type="match status" value="1"/>
</dbReference>
<keyword evidence="7" id="KW-0695">RNA-directed DNA polymerase</keyword>
<evidence type="ECO:0000259" key="10">
    <source>
        <dbReference type="Pfam" id="PF03732"/>
    </source>
</evidence>
<dbReference type="Pfam" id="PF24626">
    <property type="entry name" value="SH3_Tf2-1"/>
    <property type="match status" value="1"/>
</dbReference>
<evidence type="ECO:0000256" key="1">
    <source>
        <dbReference type="ARBA" id="ARBA00022670"/>
    </source>
</evidence>
<keyword evidence="1" id="KW-0645">Protease</keyword>
<evidence type="ECO:0000259" key="11">
    <source>
        <dbReference type="Pfam" id="PF24626"/>
    </source>
</evidence>
<reference evidence="12" key="1">
    <citation type="submission" date="2018-02" db="EMBL/GenBank/DDBJ databases">
        <authorList>
            <person name="Cohen D.B."/>
            <person name="Kent A.D."/>
        </authorList>
    </citation>
    <scope>NUCLEOTIDE SEQUENCE</scope>
</reference>
<feature type="region of interest" description="Disordered" evidence="8">
    <location>
        <begin position="924"/>
        <end position="970"/>
    </location>
</feature>
<feature type="region of interest" description="Disordered" evidence="8">
    <location>
        <begin position="44"/>
        <end position="76"/>
    </location>
</feature>